<feature type="region of interest" description="Disordered" evidence="1">
    <location>
        <begin position="1"/>
        <end position="51"/>
    </location>
</feature>
<dbReference type="InterPro" id="IPR035940">
    <property type="entry name" value="CAP_sf"/>
</dbReference>
<dbReference type="Proteomes" id="UP000019140">
    <property type="component" value="Unassembled WGS sequence"/>
</dbReference>
<name>W4L1U3_9BACT</name>
<dbReference type="Gene3D" id="3.40.33.10">
    <property type="entry name" value="CAP"/>
    <property type="match status" value="1"/>
</dbReference>
<organism evidence="2 3">
    <name type="scientific">Candidatus Entotheonella gemina</name>
    <dbReference type="NCBI Taxonomy" id="1429439"/>
    <lineage>
        <taxon>Bacteria</taxon>
        <taxon>Pseudomonadati</taxon>
        <taxon>Nitrospinota/Tectimicrobiota group</taxon>
        <taxon>Candidatus Tectimicrobiota</taxon>
        <taxon>Candidatus Entotheonellia</taxon>
        <taxon>Candidatus Entotheonellales</taxon>
        <taxon>Candidatus Entotheonellaceae</taxon>
        <taxon>Candidatus Entotheonella</taxon>
    </lineage>
</organism>
<sequence>MLAHQSPEPDPPIAIHPADGAEQGERQDFGPQGTPTEEWLLHKTPDGQHPDGVEQARLWLLNRARQNPEAEGIRLATSQEPDVAGGRDFFEVDIALLQAEFASYAPKPPAAFDRRLYEAARLHSEDLIARDAQDHNGQIDRIRDAGFQFSFVRVNVFAFTFHRI</sequence>
<evidence type="ECO:0000313" key="3">
    <source>
        <dbReference type="Proteomes" id="UP000019140"/>
    </source>
</evidence>
<evidence type="ECO:0008006" key="4">
    <source>
        <dbReference type="Google" id="ProtNLM"/>
    </source>
</evidence>
<proteinExistence type="predicted"/>
<comment type="caution">
    <text evidence="2">The sequence shown here is derived from an EMBL/GenBank/DDBJ whole genome shotgun (WGS) entry which is preliminary data.</text>
</comment>
<dbReference type="HOGENOM" id="CLU_1615972_0_0_7"/>
<keyword evidence="3" id="KW-1185">Reference proteome</keyword>
<protein>
    <recommendedName>
        <fullName evidence="4">SCP domain-containing protein</fullName>
    </recommendedName>
</protein>
<gene>
    <name evidence="2" type="ORF">ETSY2_54690</name>
</gene>
<dbReference type="AlphaFoldDB" id="W4L1U3"/>
<feature type="compositionally biased region" description="Basic and acidic residues" evidence="1">
    <location>
        <begin position="39"/>
        <end position="51"/>
    </location>
</feature>
<dbReference type="EMBL" id="AZHX01003121">
    <property type="protein sequence ID" value="ETW92058.1"/>
    <property type="molecule type" value="Genomic_DNA"/>
</dbReference>
<reference evidence="2 3" key="1">
    <citation type="journal article" date="2014" name="Nature">
        <title>An environmental bacterial taxon with a large and distinct metabolic repertoire.</title>
        <authorList>
            <person name="Wilson M.C."/>
            <person name="Mori T."/>
            <person name="Ruckert C."/>
            <person name="Uria A.R."/>
            <person name="Helf M.J."/>
            <person name="Takada K."/>
            <person name="Gernert C."/>
            <person name="Steffens U.A."/>
            <person name="Heycke N."/>
            <person name="Schmitt S."/>
            <person name="Rinke C."/>
            <person name="Helfrich E.J."/>
            <person name="Brachmann A.O."/>
            <person name="Gurgui C."/>
            <person name="Wakimoto T."/>
            <person name="Kracht M."/>
            <person name="Crusemann M."/>
            <person name="Hentschel U."/>
            <person name="Abe I."/>
            <person name="Matsunaga S."/>
            <person name="Kalinowski J."/>
            <person name="Takeyama H."/>
            <person name="Piel J."/>
        </authorList>
    </citation>
    <scope>NUCLEOTIDE SEQUENCE [LARGE SCALE GENOMIC DNA]</scope>
    <source>
        <strain evidence="3">TSY2</strain>
    </source>
</reference>
<accession>W4L1U3</accession>
<evidence type="ECO:0000313" key="2">
    <source>
        <dbReference type="EMBL" id="ETW92058.1"/>
    </source>
</evidence>
<evidence type="ECO:0000256" key="1">
    <source>
        <dbReference type="SAM" id="MobiDB-lite"/>
    </source>
</evidence>